<evidence type="ECO:0000313" key="1">
    <source>
        <dbReference type="EMBL" id="AUB38390.1"/>
    </source>
</evidence>
<dbReference type="EMBL" id="CP024785">
    <property type="protein sequence ID" value="AUB38390.1"/>
    <property type="molecule type" value="Genomic_DNA"/>
</dbReference>
<dbReference type="KEGG" id="nfl:COO91_04360"/>
<protein>
    <submittedName>
        <fullName evidence="1">Uncharacterized protein</fullName>
    </submittedName>
</protein>
<dbReference type="Proteomes" id="UP000232003">
    <property type="component" value="Chromosome"/>
</dbReference>
<gene>
    <name evidence="1" type="ORF">COO91_04360</name>
</gene>
<sequence length="73" mass="8434">MTDVLAMGLNIEQEIVLQKQAQNISLESELFSIPIQDYQQFYCQRFLEATKLDYTMAGHPSSECSLGYQFYQS</sequence>
<name>A0A2K8SSR3_9NOSO</name>
<evidence type="ECO:0000313" key="2">
    <source>
        <dbReference type="Proteomes" id="UP000232003"/>
    </source>
</evidence>
<accession>A0A2K8SSR3</accession>
<dbReference type="AlphaFoldDB" id="A0A2K8SSR3"/>
<reference evidence="1 2" key="1">
    <citation type="submission" date="2017-11" db="EMBL/GenBank/DDBJ databases">
        <title>Complete genome of a free-living desiccation-tolerant cyanobacterium and its photosynthetic adaptation to extreme terrestrial habitat.</title>
        <authorList>
            <person name="Shang J."/>
        </authorList>
    </citation>
    <scope>NUCLEOTIDE SEQUENCE [LARGE SCALE GENOMIC DNA]</scope>
    <source>
        <strain evidence="1 2">CCNUN1</strain>
    </source>
</reference>
<organism evidence="1 2">
    <name type="scientific">Nostoc flagelliforme CCNUN1</name>
    <dbReference type="NCBI Taxonomy" id="2038116"/>
    <lineage>
        <taxon>Bacteria</taxon>
        <taxon>Bacillati</taxon>
        <taxon>Cyanobacteriota</taxon>
        <taxon>Cyanophyceae</taxon>
        <taxon>Nostocales</taxon>
        <taxon>Nostocaceae</taxon>
        <taxon>Nostoc</taxon>
    </lineage>
</organism>
<proteinExistence type="predicted"/>
<keyword evidence="2" id="KW-1185">Reference proteome</keyword>